<evidence type="ECO:0000313" key="11">
    <source>
        <dbReference type="EMBL" id="CDP33074.1"/>
    </source>
</evidence>
<dbReference type="EMBL" id="HG937691">
    <property type="protein sequence ID" value="CDP33074.1"/>
    <property type="molecule type" value="Genomic_DNA"/>
</dbReference>
<evidence type="ECO:0000256" key="10">
    <source>
        <dbReference type="SAM" id="Phobius"/>
    </source>
</evidence>
<feature type="region of interest" description="Disordered" evidence="9">
    <location>
        <begin position="1"/>
        <end position="45"/>
    </location>
</feature>
<feature type="transmembrane region" description="Helical" evidence="10">
    <location>
        <begin position="317"/>
        <end position="340"/>
    </location>
</feature>
<dbReference type="NCBIfam" id="TIGR00727">
    <property type="entry name" value="ISP4_OPT"/>
    <property type="match status" value="1"/>
</dbReference>
<feature type="transmembrane region" description="Helical" evidence="10">
    <location>
        <begin position="555"/>
        <end position="575"/>
    </location>
</feature>
<dbReference type="InterPro" id="IPR004813">
    <property type="entry name" value="OPT"/>
</dbReference>
<dbReference type="GO" id="GO:0035673">
    <property type="term" value="F:oligopeptide transmembrane transporter activity"/>
    <property type="evidence" value="ECO:0007669"/>
    <property type="project" value="InterPro"/>
</dbReference>
<keyword evidence="5" id="KW-0571">Peptide transport</keyword>
<feature type="transmembrane region" description="Helical" evidence="10">
    <location>
        <begin position="447"/>
        <end position="467"/>
    </location>
</feature>
<organism evidence="11">
    <name type="scientific">Blastobotrys adeninivorans</name>
    <name type="common">Yeast</name>
    <name type="synonym">Arxula adeninivorans</name>
    <dbReference type="NCBI Taxonomy" id="409370"/>
    <lineage>
        <taxon>Eukaryota</taxon>
        <taxon>Fungi</taxon>
        <taxon>Dikarya</taxon>
        <taxon>Ascomycota</taxon>
        <taxon>Saccharomycotina</taxon>
        <taxon>Dipodascomycetes</taxon>
        <taxon>Dipodascales</taxon>
        <taxon>Trichomonascaceae</taxon>
        <taxon>Blastobotrys</taxon>
    </lineage>
</organism>
<feature type="transmembrane region" description="Helical" evidence="10">
    <location>
        <begin position="287"/>
        <end position="305"/>
    </location>
</feature>
<feature type="transmembrane region" description="Helical" evidence="10">
    <location>
        <begin position="181"/>
        <end position="202"/>
    </location>
</feature>
<feature type="compositionally biased region" description="Polar residues" evidence="9">
    <location>
        <begin position="1"/>
        <end position="13"/>
    </location>
</feature>
<feature type="transmembrane region" description="Helical" evidence="10">
    <location>
        <begin position="626"/>
        <end position="645"/>
    </location>
</feature>
<feature type="transmembrane region" description="Helical" evidence="10">
    <location>
        <begin position="151"/>
        <end position="175"/>
    </location>
</feature>
<feature type="transmembrane region" description="Helical" evidence="10">
    <location>
        <begin position="394"/>
        <end position="414"/>
    </location>
</feature>
<comment type="subcellular location">
    <subcellularLocation>
        <location evidence="1">Membrane</location>
        <topology evidence="1">Multi-pass membrane protein</topology>
    </subcellularLocation>
</comment>
<feature type="transmembrane region" description="Helical" evidence="10">
    <location>
        <begin position="245"/>
        <end position="267"/>
    </location>
</feature>
<dbReference type="AlphaFoldDB" id="A0A060SX18"/>
<keyword evidence="7 10" id="KW-1133">Transmembrane helix</keyword>
<name>A0A060SX18_BLAAD</name>
<dbReference type="GO" id="GO:0015031">
    <property type="term" value="P:protein transport"/>
    <property type="evidence" value="ECO:0007669"/>
    <property type="project" value="UniProtKB-KW"/>
</dbReference>
<evidence type="ECO:0000256" key="8">
    <source>
        <dbReference type="ARBA" id="ARBA00023136"/>
    </source>
</evidence>
<evidence type="ECO:0000256" key="4">
    <source>
        <dbReference type="ARBA" id="ARBA00022692"/>
    </source>
</evidence>
<dbReference type="PANTHER" id="PTHR22601">
    <property type="entry name" value="ISP4 LIKE PROTEIN"/>
    <property type="match status" value="1"/>
</dbReference>
<feature type="transmembrane region" description="Helical" evidence="10">
    <location>
        <begin position="703"/>
        <end position="725"/>
    </location>
</feature>
<comment type="similarity">
    <text evidence="2">Belongs to the oligopeptide OPT transporter family.</text>
</comment>
<evidence type="ECO:0000256" key="2">
    <source>
        <dbReference type="ARBA" id="ARBA00008807"/>
    </source>
</evidence>
<evidence type="ECO:0000256" key="3">
    <source>
        <dbReference type="ARBA" id="ARBA00022448"/>
    </source>
</evidence>
<dbReference type="PhylomeDB" id="A0A060SX18"/>
<keyword evidence="8 10" id="KW-0472">Membrane</keyword>
<accession>A0A060SX18</accession>
<gene>
    <name evidence="11" type="ORF">GNLVRS02_ARAD1A01166g</name>
</gene>
<proteinExistence type="inferred from homology"/>
<keyword evidence="3" id="KW-0813">Transport</keyword>
<reference evidence="11" key="2">
    <citation type="submission" date="2014-06" db="EMBL/GenBank/DDBJ databases">
        <title>The complete genome of Blastobotrys (Arxula) adeninivorans LS3 - a yeast of biotechnological interest.</title>
        <authorList>
            <person name="Kunze G."/>
            <person name="Gaillardin C."/>
            <person name="Czernicka M."/>
            <person name="Durrens P."/>
            <person name="Martin T."/>
            <person name="Boer E."/>
            <person name="Gabaldon T."/>
            <person name="Cruz J."/>
            <person name="Talla E."/>
            <person name="Marck C."/>
            <person name="Goffeau A."/>
            <person name="Barbe V."/>
            <person name="Baret P."/>
            <person name="Baronian K."/>
            <person name="Beier S."/>
            <person name="Bleykasten C."/>
            <person name="Bode R."/>
            <person name="Casaregola S."/>
            <person name="Despons L."/>
            <person name="Fairhead C."/>
            <person name="Giersberg M."/>
            <person name="Gierski P."/>
            <person name="Hahnel U."/>
            <person name="Hartmann A."/>
            <person name="Jankowska D."/>
            <person name="Jubin C."/>
            <person name="Jung P."/>
            <person name="Lafontaine I."/>
            <person name="Leh-Louis V."/>
            <person name="Lemaire M."/>
            <person name="Marcet-Houben M."/>
            <person name="Mascher M."/>
            <person name="Morel G."/>
            <person name="Richard G.-F."/>
            <person name="Riechen J."/>
            <person name="Sacerdot C."/>
            <person name="Sarkar A."/>
            <person name="Savel G."/>
            <person name="Schacherer J."/>
            <person name="Sherman D."/>
            <person name="Straub M.-L."/>
            <person name="Stein N."/>
            <person name="Thierry A."/>
            <person name="Trautwein-Schult A."/>
            <person name="Westhof E."/>
            <person name="Worch S."/>
            <person name="Dujon B."/>
            <person name="Souciet J.-L."/>
            <person name="Wincker P."/>
            <person name="Scholz U."/>
            <person name="Neuveglise N."/>
        </authorList>
    </citation>
    <scope>NUCLEOTIDE SEQUENCE</scope>
    <source>
        <strain evidence="11">LS3</strain>
    </source>
</reference>
<dbReference type="GO" id="GO:0016020">
    <property type="term" value="C:membrane"/>
    <property type="evidence" value="ECO:0007669"/>
    <property type="project" value="UniProtKB-SubCell"/>
</dbReference>
<keyword evidence="4 10" id="KW-0812">Transmembrane</keyword>
<evidence type="ECO:0000256" key="7">
    <source>
        <dbReference type="ARBA" id="ARBA00022989"/>
    </source>
</evidence>
<evidence type="ECO:0000256" key="6">
    <source>
        <dbReference type="ARBA" id="ARBA00022927"/>
    </source>
</evidence>
<feature type="transmembrane region" description="Helical" evidence="10">
    <location>
        <begin position="79"/>
        <end position="101"/>
    </location>
</feature>
<evidence type="ECO:0000256" key="9">
    <source>
        <dbReference type="SAM" id="MobiDB-lite"/>
    </source>
</evidence>
<sequence length="769" mass="86233">MESRAWNSGSEPNTDIPMVTRRLPNDKHFAPQQEALSDSGDSNHEYNLLVTEDDSPYPEVRAAVPNIDNPALPQNTIRMWTLGLLMTTIGSGLNVLFSLHAPTFALSPFVSSVLSWPLGRLWERVVPNVSVFGIPLNPGKFNLKEHALVTIMANVSFGSGAAYLTEVVTALRYFYGINFGWGFRIVATMSSQALGYSIAGLVRRVLVYPASMIWPTNLVTSTFLTNIHLNVNHVADGWRISRLKFFGIVTSCSFVWTWFPQFFAPFLSYFSFPSWISPDNVVMNQLFGTQSGLALIPITFDWNQIAGYIGSPLVPPYFAIANVLAATALVFWVVCPIIHYSNVWYGHYLPMSTSDIYDRFQHIYNVTRILTPDHELDEEKYSEYSPLFLPTTYAMAYCVSFAAITAAIVHTILYDGKDVLYYWRNSQSEPDDVHMRLIKRYKEVPDWWFAVCFVVFFAMALVSVRVWSTQLPVWALILALVLAFVCLIPVAIIFALTNIQVGLNVISELIVGYAVPGKPVAMMMFKTFGYITNIQAVSFLQDMKLGHYLKIAPRLLFIAQLVATIWGAVVQLLVLQAVQEAVPDLCSRTQKLDFSCPSGRVFYESSVVWGLIGPGRQFSAGTLYNASLYCFLLGALLPVVTWLWVKKRPRSFARIIHWPVFFNGLAYLPPATVYNYGTFCAVGLVFGYWIKRTWFNWWAKYNYSLSAGLDIGLAFGSLLIFLISLSPNINPPEWWGSNGGGAFDTADSRAETVIKLSSGQSFGPSSWKS</sequence>
<dbReference type="InterPro" id="IPR004648">
    <property type="entry name" value="Oligpept_transpt"/>
</dbReference>
<feature type="transmembrane region" description="Helical" evidence="10">
    <location>
        <begin position="473"/>
        <end position="496"/>
    </location>
</feature>
<evidence type="ECO:0000256" key="5">
    <source>
        <dbReference type="ARBA" id="ARBA00022856"/>
    </source>
</evidence>
<evidence type="ECO:0000256" key="1">
    <source>
        <dbReference type="ARBA" id="ARBA00004141"/>
    </source>
</evidence>
<protein>
    <submittedName>
        <fullName evidence="11">ARAD1A01166p</fullName>
    </submittedName>
</protein>
<dbReference type="Pfam" id="PF03169">
    <property type="entry name" value="OPT"/>
    <property type="match status" value="1"/>
</dbReference>
<reference evidence="11" key="1">
    <citation type="submission" date="2014-02" db="EMBL/GenBank/DDBJ databases">
        <authorList>
            <person name="Genoscope - CEA"/>
        </authorList>
    </citation>
    <scope>NUCLEOTIDE SEQUENCE</scope>
    <source>
        <strain evidence="11">LS3</strain>
    </source>
</reference>
<feature type="transmembrane region" description="Helical" evidence="10">
    <location>
        <begin position="674"/>
        <end position="691"/>
    </location>
</feature>
<dbReference type="NCBIfam" id="TIGR00728">
    <property type="entry name" value="OPT_sfam"/>
    <property type="match status" value="1"/>
</dbReference>
<keyword evidence="6" id="KW-0653">Protein transport</keyword>